<sequence>MTCNSVSSNDDVLIIVGVKYCFRYNQRNRARALGEDGNPIDMVPMPRPHRRRREKKLMTMDEVNERFPLTKYKMWRSNREAQGLPTAGGVSAPASRAASLKGAEGVLTEAHETRTSGESAHATTVLELAQQDHIAATTSQPPTDPTSSLPTTSEKGPLERTETAASTIPDDHDHDDDNDDDDPIAHATTITENMTSGDTCAICLDTLEDADDIRGLTCSHAFHAACVDPWLTSRRACCPLCKADYYVPKPRTAEDMLREGGIRSPEPVWNGMTAPWGSRPRLILAGPRFLMVDSSNRGRDAGEAGQTTQGAGWRSRIGVPRMFRRGAGNAAPQEQTPADLEAGNATVR</sequence>
<evidence type="ECO:0000313" key="1">
    <source>
        <dbReference type="EMBL" id="KAK8207970.1"/>
    </source>
</evidence>
<keyword evidence="2" id="KW-1185">Reference proteome</keyword>
<accession>A0ACC3SEK8</accession>
<dbReference type="EMBL" id="JAMKPW020000020">
    <property type="protein sequence ID" value="KAK8207970.1"/>
    <property type="molecule type" value="Genomic_DNA"/>
</dbReference>
<gene>
    <name evidence="1" type="ORF">M8818_004223</name>
</gene>
<evidence type="ECO:0000313" key="2">
    <source>
        <dbReference type="Proteomes" id="UP001320706"/>
    </source>
</evidence>
<organism evidence="1 2">
    <name type="scientific">Zalaria obscura</name>
    <dbReference type="NCBI Taxonomy" id="2024903"/>
    <lineage>
        <taxon>Eukaryota</taxon>
        <taxon>Fungi</taxon>
        <taxon>Dikarya</taxon>
        <taxon>Ascomycota</taxon>
        <taxon>Pezizomycotina</taxon>
        <taxon>Dothideomycetes</taxon>
        <taxon>Dothideomycetidae</taxon>
        <taxon>Dothideales</taxon>
        <taxon>Zalariaceae</taxon>
        <taxon>Zalaria</taxon>
    </lineage>
</organism>
<comment type="caution">
    <text evidence="1">The sequence shown here is derived from an EMBL/GenBank/DDBJ whole genome shotgun (WGS) entry which is preliminary data.</text>
</comment>
<proteinExistence type="predicted"/>
<reference evidence="1" key="1">
    <citation type="submission" date="2024-02" db="EMBL/GenBank/DDBJ databases">
        <title>Metagenome Assembled Genome of Zalaria obscura JY119.</title>
        <authorList>
            <person name="Vighnesh L."/>
            <person name="Jagadeeshwari U."/>
            <person name="Venkata Ramana C."/>
            <person name="Sasikala C."/>
        </authorList>
    </citation>
    <scope>NUCLEOTIDE SEQUENCE</scope>
    <source>
        <strain evidence="1">JY119</strain>
    </source>
</reference>
<name>A0ACC3SEK8_9PEZI</name>
<protein>
    <submittedName>
        <fullName evidence="1">Uncharacterized protein</fullName>
    </submittedName>
</protein>
<dbReference type="Proteomes" id="UP001320706">
    <property type="component" value="Unassembled WGS sequence"/>
</dbReference>